<protein>
    <submittedName>
        <fullName evidence="1">Uncharacterized protein</fullName>
    </submittedName>
</protein>
<sequence>MAGLCEGGNEPPGSLKASNFADRFNGCGYHVRHRGGGIVYFEVKITTNLWTRARQYRGPLVSCVRAARSCNKGFKANTSVKKLLAALP</sequence>
<comment type="caution">
    <text evidence="1">The sequence shown here is derived from an EMBL/GenBank/DDBJ whole genome shotgun (WGS) entry which is preliminary data.</text>
</comment>
<reference evidence="1 2" key="1">
    <citation type="journal article" date="2022" name="Allergy">
        <title>Genome assembly and annotation of Periplaneta americana reveal a comprehensive cockroach allergen profile.</title>
        <authorList>
            <person name="Wang L."/>
            <person name="Xiong Q."/>
            <person name="Saelim N."/>
            <person name="Wang L."/>
            <person name="Nong W."/>
            <person name="Wan A.T."/>
            <person name="Shi M."/>
            <person name="Liu X."/>
            <person name="Cao Q."/>
            <person name="Hui J.H.L."/>
            <person name="Sookrung N."/>
            <person name="Leung T.F."/>
            <person name="Tungtrongchitr A."/>
            <person name="Tsui S.K.W."/>
        </authorList>
    </citation>
    <scope>NUCLEOTIDE SEQUENCE [LARGE SCALE GENOMIC DNA]</scope>
    <source>
        <strain evidence="1">PWHHKU_190912</strain>
    </source>
</reference>
<gene>
    <name evidence="1" type="ORF">ANN_21558</name>
</gene>
<proteinExistence type="predicted"/>
<keyword evidence="2" id="KW-1185">Reference proteome</keyword>
<name>A0ABQ8S5V1_PERAM</name>
<accession>A0ABQ8S5V1</accession>
<dbReference type="EMBL" id="JAJSOF020000033">
    <property type="protein sequence ID" value="KAJ4429401.1"/>
    <property type="molecule type" value="Genomic_DNA"/>
</dbReference>
<dbReference type="Proteomes" id="UP001148838">
    <property type="component" value="Unassembled WGS sequence"/>
</dbReference>
<evidence type="ECO:0000313" key="1">
    <source>
        <dbReference type="EMBL" id="KAJ4429401.1"/>
    </source>
</evidence>
<organism evidence="1 2">
    <name type="scientific">Periplaneta americana</name>
    <name type="common">American cockroach</name>
    <name type="synonym">Blatta americana</name>
    <dbReference type="NCBI Taxonomy" id="6978"/>
    <lineage>
        <taxon>Eukaryota</taxon>
        <taxon>Metazoa</taxon>
        <taxon>Ecdysozoa</taxon>
        <taxon>Arthropoda</taxon>
        <taxon>Hexapoda</taxon>
        <taxon>Insecta</taxon>
        <taxon>Pterygota</taxon>
        <taxon>Neoptera</taxon>
        <taxon>Polyneoptera</taxon>
        <taxon>Dictyoptera</taxon>
        <taxon>Blattodea</taxon>
        <taxon>Blattoidea</taxon>
        <taxon>Blattidae</taxon>
        <taxon>Blattinae</taxon>
        <taxon>Periplaneta</taxon>
    </lineage>
</organism>
<evidence type="ECO:0000313" key="2">
    <source>
        <dbReference type="Proteomes" id="UP001148838"/>
    </source>
</evidence>